<accession>A0A4Y2PBB3</accession>
<dbReference type="Proteomes" id="UP000499080">
    <property type="component" value="Unassembled WGS sequence"/>
</dbReference>
<keyword evidence="3" id="KW-1185">Reference proteome</keyword>
<organism evidence="2 3">
    <name type="scientific">Araneus ventricosus</name>
    <name type="common">Orbweaver spider</name>
    <name type="synonym">Epeira ventricosa</name>
    <dbReference type="NCBI Taxonomy" id="182803"/>
    <lineage>
        <taxon>Eukaryota</taxon>
        <taxon>Metazoa</taxon>
        <taxon>Ecdysozoa</taxon>
        <taxon>Arthropoda</taxon>
        <taxon>Chelicerata</taxon>
        <taxon>Arachnida</taxon>
        <taxon>Araneae</taxon>
        <taxon>Araneomorphae</taxon>
        <taxon>Entelegynae</taxon>
        <taxon>Araneoidea</taxon>
        <taxon>Araneidae</taxon>
        <taxon>Araneus</taxon>
    </lineage>
</organism>
<comment type="caution">
    <text evidence="2">The sequence shown here is derived from an EMBL/GenBank/DDBJ whole genome shotgun (WGS) entry which is preliminary data.</text>
</comment>
<feature type="region of interest" description="Disordered" evidence="1">
    <location>
        <begin position="1"/>
        <end position="35"/>
    </location>
</feature>
<sequence length="157" mass="17705">MSTTTVRRRLHNQDLNARTPLMLPERGGRRDTWAGDNGGEGFYRGSARCLWGPPASSLPWNMSWLSAALHSPLWMENCSRSIKQGFLYGKNHIPTRPTLLFLSSGMLGTERDRGKYDLRGVTLNKDAILMKTVYSFLMEQNNASNALNNLEKVDAFL</sequence>
<dbReference type="AlphaFoldDB" id="A0A4Y2PBB3"/>
<feature type="compositionally biased region" description="Basic residues" evidence="1">
    <location>
        <begin position="1"/>
        <end position="10"/>
    </location>
</feature>
<evidence type="ECO:0000313" key="3">
    <source>
        <dbReference type="Proteomes" id="UP000499080"/>
    </source>
</evidence>
<evidence type="ECO:0000256" key="1">
    <source>
        <dbReference type="SAM" id="MobiDB-lite"/>
    </source>
</evidence>
<dbReference type="EMBL" id="BGPR01010694">
    <property type="protein sequence ID" value="GBN47527.1"/>
    <property type="molecule type" value="Genomic_DNA"/>
</dbReference>
<gene>
    <name evidence="2" type="ORF">AVEN_4643_1</name>
</gene>
<protein>
    <submittedName>
        <fullName evidence="2">Uncharacterized protein</fullName>
    </submittedName>
</protein>
<evidence type="ECO:0000313" key="2">
    <source>
        <dbReference type="EMBL" id="GBN47527.1"/>
    </source>
</evidence>
<proteinExistence type="predicted"/>
<reference evidence="2 3" key="1">
    <citation type="journal article" date="2019" name="Sci. Rep.">
        <title>Orb-weaving spider Araneus ventricosus genome elucidates the spidroin gene catalogue.</title>
        <authorList>
            <person name="Kono N."/>
            <person name="Nakamura H."/>
            <person name="Ohtoshi R."/>
            <person name="Moran D.A.P."/>
            <person name="Shinohara A."/>
            <person name="Yoshida Y."/>
            <person name="Fujiwara M."/>
            <person name="Mori M."/>
            <person name="Tomita M."/>
            <person name="Arakawa K."/>
        </authorList>
    </citation>
    <scope>NUCLEOTIDE SEQUENCE [LARGE SCALE GENOMIC DNA]</scope>
</reference>
<name>A0A4Y2PBB3_ARAVE</name>